<dbReference type="Proteomes" id="UP001267407">
    <property type="component" value="Unassembled WGS sequence"/>
</dbReference>
<organism evidence="2 3">
    <name type="scientific">Marinobacter xiaoshiensis</name>
    <dbReference type="NCBI Taxonomy" id="3073652"/>
    <lineage>
        <taxon>Bacteria</taxon>
        <taxon>Pseudomonadati</taxon>
        <taxon>Pseudomonadota</taxon>
        <taxon>Gammaproteobacteria</taxon>
        <taxon>Pseudomonadales</taxon>
        <taxon>Marinobacteraceae</taxon>
        <taxon>Marinobacter</taxon>
    </lineage>
</organism>
<comment type="caution">
    <text evidence="2">The sequence shown here is derived from an EMBL/GenBank/DDBJ whole genome shotgun (WGS) entry which is preliminary data.</text>
</comment>
<feature type="region of interest" description="Disordered" evidence="1">
    <location>
        <begin position="111"/>
        <end position="145"/>
    </location>
</feature>
<protein>
    <submittedName>
        <fullName evidence="2">Uncharacterized protein</fullName>
    </submittedName>
</protein>
<keyword evidence="3" id="KW-1185">Reference proteome</keyword>
<evidence type="ECO:0000313" key="3">
    <source>
        <dbReference type="Proteomes" id="UP001267407"/>
    </source>
</evidence>
<name>A0ABU2HFR2_9GAMM</name>
<reference evidence="2" key="1">
    <citation type="submission" date="2023-09" db="EMBL/GenBank/DDBJ databases">
        <title>Marinobacter sediminicola sp. nov. and Marinobacter maritimum sp. nov., isolated from marine sediment.</title>
        <authorList>
            <person name="An J."/>
        </authorList>
    </citation>
    <scope>NUCLEOTIDE SEQUENCE</scope>
    <source>
        <strain evidence="2">F60267</strain>
    </source>
</reference>
<dbReference type="EMBL" id="JAVMBO010000007">
    <property type="protein sequence ID" value="MDS1309918.1"/>
    <property type="molecule type" value="Genomic_DNA"/>
</dbReference>
<proteinExistence type="predicted"/>
<gene>
    <name evidence="2" type="ORF">RKA07_07320</name>
</gene>
<accession>A0ABU2HFR2</accession>
<sequence>MSGVVGGTLERGANALTLQYGGTVDTSWESADSDQSDNSTITGAALYTHQDPGSRLDFNLGHTVNSVRNDTGFVVNPSSYDVQNNLSGGAGLRFYPGELTTLRFSGQAGRSFGEDTLNDQKSVTASSQLSRRLTERSTGSLNASRSWSEERRTDITIDTVQLVYSYEAEGGFFSIGGGGSKANSEYPDGTVSENEAITGFLERSWVTSDWRTAIAYDRSMSDSATDLSTGLPPEFSFLPDTVRLRELVVTDSLLFTHNNQRICDVCDLGIYAEGSILESQVSGATTHEYRAGTTLGVQLTALQRLTFGYSWEADADEDANIIVEQLHRFTTSWSRQLAENTTFGVQLDQSYLRSRLARSDEEQFELRFVLTHGFAMSRQR</sequence>
<evidence type="ECO:0000313" key="2">
    <source>
        <dbReference type="EMBL" id="MDS1309918.1"/>
    </source>
</evidence>
<feature type="compositionally biased region" description="Polar residues" evidence="1">
    <location>
        <begin position="119"/>
        <end position="145"/>
    </location>
</feature>
<evidence type="ECO:0000256" key="1">
    <source>
        <dbReference type="SAM" id="MobiDB-lite"/>
    </source>
</evidence>